<dbReference type="SUPFAM" id="SSF63724">
    <property type="entry name" value="Cytolysin/lectin"/>
    <property type="match status" value="1"/>
</dbReference>
<name>A0AAD7F4P2_9AGAR</name>
<comment type="caution">
    <text evidence="2">The sequence shown here is derived from an EMBL/GenBank/DDBJ whole genome shotgun (WGS) entry which is preliminary data.</text>
</comment>
<feature type="region of interest" description="Disordered" evidence="1">
    <location>
        <begin position="102"/>
        <end position="200"/>
    </location>
</feature>
<dbReference type="Pfam" id="PF07367">
    <property type="entry name" value="FB_lectin"/>
    <property type="match status" value="1"/>
</dbReference>
<sequence>MDPVINLYYRLYKGQTPAPSKFPLQPSQSNASVIDTNFIAPPYTVENIVRYILEREGISNDGKAEVYIDRKDVKPAPPGTILDIEGPSTKSNAAIRVILPAVSSSQTTTTPGQTTTTPGQTTTSPSQTSTAGQTTTTPGQTTTSPSQTSTAGQTTTTPGQTTTSPIQTNTTGQTSTTPGQTTTSPSQTSNTNSPSSSSSNVGGAYTIAVRVFHINPNKAVHWRVVEYGTGKGDDEWDPIPESPVLRMPSSGTSGSLRFVNSKGGEQFVLTVGVHNYKRWCDIVTGVSGNQTAMVINGEYYGGGSRHSAREKQGSSCQIASKYSCVYSVAEGKVLVADLYIQ</sequence>
<feature type="compositionally biased region" description="Low complexity" evidence="1">
    <location>
        <begin position="103"/>
        <end position="200"/>
    </location>
</feature>
<dbReference type="EMBL" id="JARIHO010000002">
    <property type="protein sequence ID" value="KAJ7366171.1"/>
    <property type="molecule type" value="Genomic_DNA"/>
</dbReference>
<dbReference type="AlphaFoldDB" id="A0AAD7F4P2"/>
<dbReference type="Gene3D" id="2.60.270.20">
    <property type="entry name" value="Cytolysin/lectin"/>
    <property type="match status" value="1"/>
</dbReference>
<protein>
    <submittedName>
        <fullName evidence="2">Cytolysin/lectin</fullName>
    </submittedName>
</protein>
<organism evidence="2 3">
    <name type="scientific">Mycena albidolilacea</name>
    <dbReference type="NCBI Taxonomy" id="1033008"/>
    <lineage>
        <taxon>Eukaryota</taxon>
        <taxon>Fungi</taxon>
        <taxon>Dikarya</taxon>
        <taxon>Basidiomycota</taxon>
        <taxon>Agaricomycotina</taxon>
        <taxon>Agaricomycetes</taxon>
        <taxon>Agaricomycetidae</taxon>
        <taxon>Agaricales</taxon>
        <taxon>Marasmiineae</taxon>
        <taxon>Mycenaceae</taxon>
        <taxon>Mycena</taxon>
    </lineage>
</organism>
<evidence type="ECO:0000313" key="2">
    <source>
        <dbReference type="EMBL" id="KAJ7366171.1"/>
    </source>
</evidence>
<accession>A0AAD7F4P2</accession>
<evidence type="ECO:0000313" key="3">
    <source>
        <dbReference type="Proteomes" id="UP001218218"/>
    </source>
</evidence>
<keyword evidence="3" id="KW-1185">Reference proteome</keyword>
<gene>
    <name evidence="2" type="ORF">DFH08DRAFT_1071769</name>
</gene>
<dbReference type="InterPro" id="IPR015926">
    <property type="entry name" value="Cytolysin/lectin"/>
</dbReference>
<dbReference type="Proteomes" id="UP001218218">
    <property type="component" value="Unassembled WGS sequence"/>
</dbReference>
<proteinExistence type="predicted"/>
<reference evidence="2" key="1">
    <citation type="submission" date="2023-03" db="EMBL/GenBank/DDBJ databases">
        <title>Massive genome expansion in bonnet fungi (Mycena s.s.) driven by repeated elements and novel gene families across ecological guilds.</title>
        <authorList>
            <consortium name="Lawrence Berkeley National Laboratory"/>
            <person name="Harder C.B."/>
            <person name="Miyauchi S."/>
            <person name="Viragh M."/>
            <person name="Kuo A."/>
            <person name="Thoen E."/>
            <person name="Andreopoulos B."/>
            <person name="Lu D."/>
            <person name="Skrede I."/>
            <person name="Drula E."/>
            <person name="Henrissat B."/>
            <person name="Morin E."/>
            <person name="Kohler A."/>
            <person name="Barry K."/>
            <person name="LaButti K."/>
            <person name="Morin E."/>
            <person name="Salamov A."/>
            <person name="Lipzen A."/>
            <person name="Mereny Z."/>
            <person name="Hegedus B."/>
            <person name="Baldrian P."/>
            <person name="Stursova M."/>
            <person name="Weitz H."/>
            <person name="Taylor A."/>
            <person name="Grigoriev I.V."/>
            <person name="Nagy L.G."/>
            <person name="Martin F."/>
            <person name="Kauserud H."/>
        </authorList>
    </citation>
    <scope>NUCLEOTIDE SEQUENCE</scope>
    <source>
        <strain evidence="2">CBHHK002</strain>
    </source>
</reference>
<dbReference type="InterPro" id="IPR009960">
    <property type="entry name" value="Fruit_body_lectin_fun"/>
</dbReference>
<evidence type="ECO:0000256" key="1">
    <source>
        <dbReference type="SAM" id="MobiDB-lite"/>
    </source>
</evidence>